<keyword evidence="1" id="KW-1133">Transmembrane helix</keyword>
<accession>R7TNV8</accession>
<keyword evidence="2" id="KW-0732">Signal</keyword>
<dbReference type="HOGENOM" id="CLU_1005594_0_0_1"/>
<dbReference type="Proteomes" id="UP000014760">
    <property type="component" value="Unassembled WGS sequence"/>
</dbReference>
<name>R7TNV8_CAPTE</name>
<feature type="signal peptide" evidence="2">
    <location>
        <begin position="1"/>
        <end position="19"/>
    </location>
</feature>
<dbReference type="Gene3D" id="2.60.40.10">
    <property type="entry name" value="Immunoglobulins"/>
    <property type="match status" value="1"/>
</dbReference>
<reference evidence="4 6" key="2">
    <citation type="journal article" date="2013" name="Nature">
        <title>Insights into bilaterian evolution from three spiralian genomes.</title>
        <authorList>
            <person name="Simakov O."/>
            <person name="Marletaz F."/>
            <person name="Cho S.J."/>
            <person name="Edsinger-Gonzales E."/>
            <person name="Havlak P."/>
            <person name="Hellsten U."/>
            <person name="Kuo D.H."/>
            <person name="Larsson T."/>
            <person name="Lv J."/>
            <person name="Arendt D."/>
            <person name="Savage R."/>
            <person name="Osoegawa K."/>
            <person name="de Jong P."/>
            <person name="Grimwood J."/>
            <person name="Chapman J.A."/>
            <person name="Shapiro H."/>
            <person name="Aerts A."/>
            <person name="Otillar R.P."/>
            <person name="Terry A.Y."/>
            <person name="Boore J.L."/>
            <person name="Grigoriev I.V."/>
            <person name="Lindberg D.R."/>
            <person name="Seaver E.C."/>
            <person name="Weisblat D.A."/>
            <person name="Putnam N.H."/>
            <person name="Rokhsar D.S."/>
        </authorList>
    </citation>
    <scope>NUCLEOTIDE SEQUENCE</scope>
    <source>
        <strain evidence="4 6">I ESC-2004</strain>
    </source>
</reference>
<feature type="domain" description="Fibronectin type-III" evidence="3">
    <location>
        <begin position="41"/>
        <end position="137"/>
    </location>
</feature>
<evidence type="ECO:0000313" key="5">
    <source>
        <dbReference type="EnsemblMetazoa" id="CapteP218382"/>
    </source>
</evidence>
<protein>
    <recommendedName>
        <fullName evidence="3">Fibronectin type-III domain-containing protein</fullName>
    </recommendedName>
</protein>
<keyword evidence="1" id="KW-0472">Membrane</keyword>
<evidence type="ECO:0000313" key="6">
    <source>
        <dbReference type="Proteomes" id="UP000014760"/>
    </source>
</evidence>
<dbReference type="EnsemblMetazoa" id="CapteT218382">
    <property type="protein sequence ID" value="CapteP218382"/>
    <property type="gene ID" value="CapteG218382"/>
</dbReference>
<dbReference type="InterPro" id="IPR013783">
    <property type="entry name" value="Ig-like_fold"/>
</dbReference>
<gene>
    <name evidence="4" type="ORF">CAPTEDRAFT_218382</name>
</gene>
<dbReference type="EMBL" id="AMQN01030261">
    <property type="status" value="NOT_ANNOTATED_CDS"/>
    <property type="molecule type" value="Genomic_DNA"/>
</dbReference>
<keyword evidence="6" id="KW-1185">Reference proteome</keyword>
<organism evidence="4">
    <name type="scientific">Capitella teleta</name>
    <name type="common">Polychaete worm</name>
    <dbReference type="NCBI Taxonomy" id="283909"/>
    <lineage>
        <taxon>Eukaryota</taxon>
        <taxon>Metazoa</taxon>
        <taxon>Spiralia</taxon>
        <taxon>Lophotrochozoa</taxon>
        <taxon>Annelida</taxon>
        <taxon>Polychaeta</taxon>
        <taxon>Sedentaria</taxon>
        <taxon>Scolecida</taxon>
        <taxon>Capitellidae</taxon>
        <taxon>Capitella</taxon>
    </lineage>
</organism>
<dbReference type="Pfam" id="PF00041">
    <property type="entry name" value="fn3"/>
    <property type="match status" value="1"/>
</dbReference>
<dbReference type="AlphaFoldDB" id="R7TNV8"/>
<dbReference type="EMBL" id="KB310006">
    <property type="protein sequence ID" value="ELT92745.1"/>
    <property type="molecule type" value="Genomic_DNA"/>
</dbReference>
<reference evidence="5" key="3">
    <citation type="submission" date="2015-06" db="UniProtKB">
        <authorList>
            <consortium name="EnsemblMetazoa"/>
        </authorList>
    </citation>
    <scope>IDENTIFICATION</scope>
</reference>
<sequence>MQLVLPTVLTLLCISLAGAEVTANTPVETTAPTTVFVTTEPPSFSIRMKHAQSSTSSITVEWSVPYNFEDDMNDYQIQARKVDSDVVLSSPSLPSNGTLYVIDNLVRNAEYEICVTASFKSVDDTKQQCENYSTLALLRFDSIVATLIAVGYILLMVIIGVICWLCARRRMERKEKDEEEEELKTDGSEELLKPASANNTLAPPPEYRPRNSIEEELPNIPYITPPLEELNREGVTNRSAGTSDNWISLFDIDWSKGPPKVLNTSRKGKRLLSTKRY</sequence>
<dbReference type="CDD" id="cd00063">
    <property type="entry name" value="FN3"/>
    <property type="match status" value="1"/>
</dbReference>
<keyword evidence="1" id="KW-0812">Transmembrane</keyword>
<dbReference type="SUPFAM" id="SSF49265">
    <property type="entry name" value="Fibronectin type III"/>
    <property type="match status" value="1"/>
</dbReference>
<dbReference type="InterPro" id="IPR036116">
    <property type="entry name" value="FN3_sf"/>
</dbReference>
<evidence type="ECO:0000256" key="2">
    <source>
        <dbReference type="SAM" id="SignalP"/>
    </source>
</evidence>
<dbReference type="OrthoDB" id="6159849at2759"/>
<dbReference type="InterPro" id="IPR003961">
    <property type="entry name" value="FN3_dom"/>
</dbReference>
<dbReference type="PROSITE" id="PS50853">
    <property type="entry name" value="FN3"/>
    <property type="match status" value="1"/>
</dbReference>
<dbReference type="SMART" id="SM00060">
    <property type="entry name" value="FN3"/>
    <property type="match status" value="1"/>
</dbReference>
<evidence type="ECO:0000259" key="3">
    <source>
        <dbReference type="PROSITE" id="PS50853"/>
    </source>
</evidence>
<feature type="transmembrane region" description="Helical" evidence="1">
    <location>
        <begin position="143"/>
        <end position="167"/>
    </location>
</feature>
<evidence type="ECO:0000256" key="1">
    <source>
        <dbReference type="SAM" id="Phobius"/>
    </source>
</evidence>
<dbReference type="EMBL" id="AMQN01030262">
    <property type="status" value="NOT_ANNOTATED_CDS"/>
    <property type="molecule type" value="Genomic_DNA"/>
</dbReference>
<evidence type="ECO:0000313" key="4">
    <source>
        <dbReference type="EMBL" id="ELT92745.1"/>
    </source>
</evidence>
<reference evidence="6" key="1">
    <citation type="submission" date="2012-12" db="EMBL/GenBank/DDBJ databases">
        <authorList>
            <person name="Hellsten U."/>
            <person name="Grimwood J."/>
            <person name="Chapman J.A."/>
            <person name="Shapiro H."/>
            <person name="Aerts A."/>
            <person name="Otillar R.P."/>
            <person name="Terry A.Y."/>
            <person name="Boore J.L."/>
            <person name="Simakov O."/>
            <person name="Marletaz F."/>
            <person name="Cho S.-J."/>
            <person name="Edsinger-Gonzales E."/>
            <person name="Havlak P."/>
            <person name="Kuo D.-H."/>
            <person name="Larsson T."/>
            <person name="Lv J."/>
            <person name="Arendt D."/>
            <person name="Savage R."/>
            <person name="Osoegawa K."/>
            <person name="de Jong P."/>
            <person name="Lindberg D.R."/>
            <person name="Seaver E.C."/>
            <person name="Weisblat D.A."/>
            <person name="Putnam N.H."/>
            <person name="Grigoriev I.V."/>
            <person name="Rokhsar D.S."/>
        </authorList>
    </citation>
    <scope>NUCLEOTIDE SEQUENCE</scope>
    <source>
        <strain evidence="6">I ESC-2004</strain>
    </source>
</reference>
<proteinExistence type="predicted"/>
<feature type="chain" id="PRO_5008787193" description="Fibronectin type-III domain-containing protein" evidence="2">
    <location>
        <begin position="20"/>
        <end position="277"/>
    </location>
</feature>